<dbReference type="InterPro" id="IPR039060">
    <property type="entry name" value="Antitox_HigA"/>
</dbReference>
<evidence type="ECO:0000313" key="3">
    <source>
        <dbReference type="Proteomes" id="UP000195440"/>
    </source>
</evidence>
<dbReference type="GO" id="GO:0001046">
    <property type="term" value="F:core promoter sequence-specific DNA binding"/>
    <property type="evidence" value="ECO:0007669"/>
    <property type="project" value="TreeGrafter"/>
</dbReference>
<evidence type="ECO:0000259" key="1">
    <source>
        <dbReference type="PROSITE" id="PS50943"/>
    </source>
</evidence>
<name>A0A1Y3P966_9PSED</name>
<evidence type="ECO:0000313" key="2">
    <source>
        <dbReference type="EMBL" id="OUM74103.1"/>
    </source>
</evidence>
<dbReference type="Gene3D" id="1.10.260.40">
    <property type="entry name" value="lambda repressor-like DNA-binding domains"/>
    <property type="match status" value="1"/>
</dbReference>
<feature type="domain" description="HTH cro/C1-type" evidence="1">
    <location>
        <begin position="122"/>
        <end position="155"/>
    </location>
</feature>
<dbReference type="CDD" id="cd00093">
    <property type="entry name" value="HTH_XRE"/>
    <property type="match status" value="1"/>
</dbReference>
<dbReference type="GO" id="GO:0006355">
    <property type="term" value="P:regulation of DNA-templated transcription"/>
    <property type="evidence" value="ECO:0007669"/>
    <property type="project" value="InterPro"/>
</dbReference>
<sequence>MSPAVAERTVDKTAIRELAQRMETLRLDMDRLGAHFLHHIDSPEDYQQALTVIDELTDGQELTSVESNLLEILCDTVERYESNAPQFSAFNARIAGLTEVDLLKALMLQNQLTGADLPEIGDKSVVSRILSGQRRLTIEMVARLAARFHVDPGAFVPRIA</sequence>
<dbReference type="PANTHER" id="PTHR40455">
    <property type="entry name" value="ANTITOXIN HIGA"/>
    <property type="match status" value="1"/>
</dbReference>
<reference evidence="2 3" key="1">
    <citation type="journal article" date="2017" name="Syst. Appl. Microbiol.">
        <title>Pseudomonas caspiana sp. nov., a citrus pathogen in the Pseudomonas syringae phylogenetic group.</title>
        <authorList>
            <person name="Busquets A."/>
            <person name="Gomila M."/>
            <person name="Beiki F."/>
            <person name="Mulet M."/>
            <person name="Rahimian H."/>
            <person name="Garcia-Valdes E."/>
            <person name="Lalucat J."/>
        </authorList>
    </citation>
    <scope>NUCLEOTIDE SEQUENCE [LARGE SCALE GENOMIC DNA]</scope>
    <source>
        <strain evidence="2 3">FBF102</strain>
    </source>
</reference>
<dbReference type="PROSITE" id="PS50943">
    <property type="entry name" value="HTH_CROC1"/>
    <property type="match status" value="1"/>
</dbReference>
<dbReference type="InterPro" id="IPR001387">
    <property type="entry name" value="Cro/C1-type_HTH"/>
</dbReference>
<gene>
    <name evidence="2" type="ORF">AUC60_09785</name>
</gene>
<accession>A0A1Y3P966</accession>
<dbReference type="EMBL" id="LOHF01000006">
    <property type="protein sequence ID" value="OUM74103.1"/>
    <property type="molecule type" value="Genomic_DNA"/>
</dbReference>
<proteinExistence type="predicted"/>
<keyword evidence="3" id="KW-1185">Reference proteome</keyword>
<dbReference type="RefSeq" id="WP_087266245.1">
    <property type="nucleotide sequence ID" value="NZ_JBJGBV010000002.1"/>
</dbReference>
<comment type="caution">
    <text evidence="2">The sequence shown here is derived from an EMBL/GenBank/DDBJ whole genome shotgun (WGS) entry which is preliminary data.</text>
</comment>
<dbReference type="InterPro" id="IPR010982">
    <property type="entry name" value="Lambda_DNA-bd_dom_sf"/>
</dbReference>
<organism evidence="2 3">
    <name type="scientific">Pseudomonas caspiana</name>
    <dbReference type="NCBI Taxonomy" id="1451454"/>
    <lineage>
        <taxon>Bacteria</taxon>
        <taxon>Pseudomonadati</taxon>
        <taxon>Pseudomonadota</taxon>
        <taxon>Gammaproteobacteria</taxon>
        <taxon>Pseudomonadales</taxon>
        <taxon>Pseudomonadaceae</taxon>
        <taxon>Pseudomonas</taxon>
    </lineage>
</organism>
<dbReference type="SMART" id="SM00530">
    <property type="entry name" value="HTH_XRE"/>
    <property type="match status" value="1"/>
</dbReference>
<dbReference type="PANTHER" id="PTHR40455:SF1">
    <property type="entry name" value="ANTITOXIN HIGA"/>
    <property type="match status" value="1"/>
</dbReference>
<protein>
    <recommendedName>
        <fullName evidence="1">HTH cro/C1-type domain-containing protein</fullName>
    </recommendedName>
</protein>
<dbReference type="SUPFAM" id="SSF47413">
    <property type="entry name" value="lambda repressor-like DNA-binding domains"/>
    <property type="match status" value="1"/>
</dbReference>
<dbReference type="AlphaFoldDB" id="A0A1Y3P966"/>
<dbReference type="OrthoDB" id="5771335at2"/>
<dbReference type="Proteomes" id="UP000195440">
    <property type="component" value="Unassembled WGS sequence"/>
</dbReference>